<dbReference type="AlphaFoldDB" id="L8GG64"/>
<evidence type="ECO:0000313" key="5">
    <source>
        <dbReference type="EMBL" id="ELR11859.1"/>
    </source>
</evidence>
<dbReference type="EMBL" id="KB008146">
    <property type="protein sequence ID" value="ELR11859.1"/>
    <property type="molecule type" value="Genomic_DNA"/>
</dbReference>
<accession>L8GG64</accession>
<evidence type="ECO:0000256" key="1">
    <source>
        <dbReference type="ARBA" id="ARBA00022737"/>
    </source>
</evidence>
<sequence>MADTYRSAATELFHNTEVRQLFPEEHGRIFSVTTDTPIAQVFKTLVENKILSVPVLNTKTHKWVGFLDMVDLVHHALSVLSIPKSELDTADFDQLLASSDKFANEPCGSIVDLSKRNPYNPVDQRAPVTSAIDMMVNWRVHRVPVVDTSGELITIVTQSHVARLIYKWIARFEQLADSTVEQLKLGSPT</sequence>
<name>L8GG64_ACACF</name>
<dbReference type="Proteomes" id="UP000011083">
    <property type="component" value="Unassembled WGS sequence"/>
</dbReference>
<dbReference type="InterPro" id="IPR000644">
    <property type="entry name" value="CBS_dom"/>
</dbReference>
<dbReference type="OrthoDB" id="449052at2759"/>
<dbReference type="SUPFAM" id="SSF54631">
    <property type="entry name" value="CBS-domain pair"/>
    <property type="match status" value="1"/>
</dbReference>
<evidence type="ECO:0000256" key="2">
    <source>
        <dbReference type="ARBA" id="ARBA00023122"/>
    </source>
</evidence>
<dbReference type="GeneID" id="14912326"/>
<dbReference type="VEuPathDB" id="AmoebaDB:ACA1_273500"/>
<organism evidence="5 6">
    <name type="scientific">Acanthamoeba castellanii (strain ATCC 30010 / Neff)</name>
    <dbReference type="NCBI Taxonomy" id="1257118"/>
    <lineage>
        <taxon>Eukaryota</taxon>
        <taxon>Amoebozoa</taxon>
        <taxon>Discosea</taxon>
        <taxon>Longamoebia</taxon>
        <taxon>Centramoebida</taxon>
        <taxon>Acanthamoebidae</taxon>
        <taxon>Acanthamoeba</taxon>
    </lineage>
</organism>
<keyword evidence="6" id="KW-1185">Reference proteome</keyword>
<keyword evidence="1" id="KW-0677">Repeat</keyword>
<dbReference type="STRING" id="1257118.L8GG64"/>
<evidence type="ECO:0000313" key="6">
    <source>
        <dbReference type="Proteomes" id="UP000011083"/>
    </source>
</evidence>
<dbReference type="PANTHER" id="PTHR13780">
    <property type="entry name" value="AMP-ACTIVATED PROTEIN KINASE, GAMMA REGULATORY SUBUNIT"/>
    <property type="match status" value="1"/>
</dbReference>
<proteinExistence type="predicted"/>
<dbReference type="PROSITE" id="PS51371">
    <property type="entry name" value="CBS"/>
    <property type="match status" value="1"/>
</dbReference>
<dbReference type="Pfam" id="PF00571">
    <property type="entry name" value="CBS"/>
    <property type="match status" value="2"/>
</dbReference>
<dbReference type="KEGG" id="acan:ACA1_273500"/>
<evidence type="ECO:0000256" key="3">
    <source>
        <dbReference type="PROSITE-ProRule" id="PRU00703"/>
    </source>
</evidence>
<dbReference type="InterPro" id="IPR050511">
    <property type="entry name" value="AMPK_gamma/SDS23_families"/>
</dbReference>
<dbReference type="RefSeq" id="XP_004333872.1">
    <property type="nucleotide sequence ID" value="XM_004333824.1"/>
</dbReference>
<feature type="domain" description="CBS" evidence="4">
    <location>
        <begin position="113"/>
        <end position="171"/>
    </location>
</feature>
<reference evidence="5 6" key="1">
    <citation type="journal article" date="2013" name="Genome Biol.">
        <title>Genome of Acanthamoeba castellanii highlights extensive lateral gene transfer and early evolution of tyrosine kinase signaling.</title>
        <authorList>
            <person name="Clarke M."/>
            <person name="Lohan A.J."/>
            <person name="Liu B."/>
            <person name="Lagkouvardos I."/>
            <person name="Roy S."/>
            <person name="Zafar N."/>
            <person name="Bertelli C."/>
            <person name="Schilde C."/>
            <person name="Kianianmomeni A."/>
            <person name="Burglin T.R."/>
            <person name="Frech C."/>
            <person name="Turcotte B."/>
            <person name="Kopec K.O."/>
            <person name="Synnott J.M."/>
            <person name="Choo C."/>
            <person name="Paponov I."/>
            <person name="Finkler A."/>
            <person name="Soon Heng Tan C."/>
            <person name="Hutchins A.P."/>
            <person name="Weinmeier T."/>
            <person name="Rattei T."/>
            <person name="Chu J.S."/>
            <person name="Gimenez G."/>
            <person name="Irimia M."/>
            <person name="Rigden D.J."/>
            <person name="Fitzpatrick D.A."/>
            <person name="Lorenzo-Morales J."/>
            <person name="Bateman A."/>
            <person name="Chiu C.H."/>
            <person name="Tang P."/>
            <person name="Hegemann P."/>
            <person name="Fromm H."/>
            <person name="Raoult D."/>
            <person name="Greub G."/>
            <person name="Miranda-Saavedra D."/>
            <person name="Chen N."/>
            <person name="Nash P."/>
            <person name="Ginger M.L."/>
            <person name="Horn M."/>
            <person name="Schaap P."/>
            <person name="Caler L."/>
            <person name="Loftus B."/>
        </authorList>
    </citation>
    <scope>NUCLEOTIDE SEQUENCE [LARGE SCALE GENOMIC DNA]</scope>
    <source>
        <strain evidence="5 6">Neff</strain>
    </source>
</reference>
<dbReference type="Gene3D" id="3.10.580.10">
    <property type="entry name" value="CBS-domain"/>
    <property type="match status" value="1"/>
</dbReference>
<evidence type="ECO:0000259" key="4">
    <source>
        <dbReference type="PROSITE" id="PS51371"/>
    </source>
</evidence>
<protein>
    <submittedName>
        <fullName evidence="5">CBS domain containing protein</fullName>
    </submittedName>
</protein>
<keyword evidence="2 3" id="KW-0129">CBS domain</keyword>
<dbReference type="CDD" id="cd02205">
    <property type="entry name" value="CBS_pair_SF"/>
    <property type="match status" value="1"/>
</dbReference>
<gene>
    <name evidence="5" type="ORF">ACA1_273500</name>
</gene>
<dbReference type="PANTHER" id="PTHR13780:SF153">
    <property type="entry name" value="CBS DOMAIN-CONTAINING PROTEIN"/>
    <property type="match status" value="1"/>
</dbReference>
<dbReference type="InterPro" id="IPR046342">
    <property type="entry name" value="CBS_dom_sf"/>
</dbReference>
<dbReference type="SMART" id="SM00116">
    <property type="entry name" value="CBS"/>
    <property type="match status" value="2"/>
</dbReference>